<evidence type="ECO:0000256" key="7">
    <source>
        <dbReference type="ARBA" id="ARBA00023136"/>
    </source>
</evidence>
<evidence type="ECO:0000313" key="9">
    <source>
        <dbReference type="EMBL" id="QBZ62302.1"/>
    </source>
</evidence>
<evidence type="ECO:0000256" key="2">
    <source>
        <dbReference type="ARBA" id="ARBA00004173"/>
    </source>
</evidence>
<organism evidence="9 10">
    <name type="scientific">Pyricularia oryzae</name>
    <name type="common">Rice blast fungus</name>
    <name type="synonym">Magnaporthe oryzae</name>
    <dbReference type="NCBI Taxonomy" id="318829"/>
    <lineage>
        <taxon>Eukaryota</taxon>
        <taxon>Fungi</taxon>
        <taxon>Dikarya</taxon>
        <taxon>Ascomycota</taxon>
        <taxon>Pezizomycotina</taxon>
        <taxon>Sordariomycetes</taxon>
        <taxon>Sordariomycetidae</taxon>
        <taxon>Magnaporthales</taxon>
        <taxon>Pyriculariaceae</taxon>
        <taxon>Pyricularia</taxon>
    </lineage>
</organism>
<dbReference type="GO" id="GO:0005783">
    <property type="term" value="C:endoplasmic reticulum"/>
    <property type="evidence" value="ECO:0007669"/>
    <property type="project" value="UniProtKB-SubCell"/>
</dbReference>
<name>A0A4P7NJV8_PYROR</name>
<dbReference type="Gene3D" id="1.20.1720.10">
    <property type="entry name" value="Multidrug resistance protein D"/>
    <property type="match status" value="1"/>
</dbReference>
<dbReference type="InterPro" id="IPR052374">
    <property type="entry name" value="SERAC1"/>
</dbReference>
<dbReference type="InterPro" id="IPR036259">
    <property type="entry name" value="MFS_trans_sf"/>
</dbReference>
<evidence type="ECO:0000256" key="5">
    <source>
        <dbReference type="ARBA" id="ARBA00022824"/>
    </source>
</evidence>
<comment type="subcellular location">
    <subcellularLocation>
        <location evidence="3">Endoplasmic reticulum</location>
    </subcellularLocation>
    <subcellularLocation>
        <location evidence="1">Membrane</location>
        <topology evidence="1">Multi-pass membrane protein</topology>
    </subcellularLocation>
    <subcellularLocation>
        <location evidence="2">Mitochondrion</location>
    </subcellularLocation>
</comment>
<sequence>MHTEKAQTPPSGERPPSPDTYLFGLYADQEALHNGHGGHRPPPFSTLGSFIYFPALTQLAESLSVSIDAINLTITSYMAVATVAPTLLGDAVDVLGRTPACVFSLSLYVVTNLATALSRSYVTVLVLRLFQAFAISESLDAGGNPGVLHHFPVCSGRHSGGISFKTYLWSWALGGPLRSCADGTPPGAKLHVVVGVGVAGIRYQGLACLLVDSHVLFPHVAVNQDGLQSAAIRLQGAKNSGNDKVDGNATCAVILGPGRVDAVVVANDILKQFGGWVLAMSEYTIMGELIIKEAYIQGQHDAQYDAIARAISAIIFLSTPHRGTNLAQTLNRILYAKDYISELGKGSFTLQILNEQFRRIAPSLDIVSFYETVLTPIGFKNAKFMILEKESSVLEYPGEISKPLTNVDHHGVCKYQSPNDPNSVTLRNLLKSLFSKILASQADAALKHRKLQIGRGAHIRQTYGRSWALRSCQTQTMPSSEINGSRELASGYYKIKPAGKSVLASAVIHNLVADVTDRYFPYFFIHFADRKKRTLSLVLRSLAYQMGLNVPVFHEEVLDFADDAIGFDRADSRNIWDCIKFALSSIDTIRNSFHLLDYRWYRRGREAAHVTENLADLHLFHLPIRVLLVGRRTNELDAEFRRLPAAVQTTHIEMDGRVEDLAAYANRELTLFRDLDLRKSLTERVMEGAQNNFLASPDNPTATCCINNHELGGYYWQVLWLVMDAEAVLEELPGGMKALYDRMAASISTKSPPEREFATKLLQFAACSVRSLKVIELSRALST</sequence>
<dbReference type="AlphaFoldDB" id="A0A4P7NJV8"/>
<accession>A0A4P7NJV8</accession>
<dbReference type="EMBL" id="CP034208">
    <property type="protein sequence ID" value="QBZ62302.1"/>
    <property type="molecule type" value="Genomic_DNA"/>
</dbReference>
<feature type="domain" description="Nephrocystin 3-like N-terminal" evidence="8">
    <location>
        <begin position="498"/>
        <end position="588"/>
    </location>
</feature>
<keyword evidence="7" id="KW-0472">Membrane</keyword>
<evidence type="ECO:0000256" key="4">
    <source>
        <dbReference type="ARBA" id="ARBA00022737"/>
    </source>
</evidence>
<dbReference type="SUPFAM" id="SSF103473">
    <property type="entry name" value="MFS general substrate transporter"/>
    <property type="match status" value="1"/>
</dbReference>
<evidence type="ECO:0000256" key="1">
    <source>
        <dbReference type="ARBA" id="ARBA00004141"/>
    </source>
</evidence>
<keyword evidence="4" id="KW-0677">Repeat</keyword>
<keyword evidence="5" id="KW-0256">Endoplasmic reticulum</keyword>
<evidence type="ECO:0000256" key="3">
    <source>
        <dbReference type="ARBA" id="ARBA00004240"/>
    </source>
</evidence>
<gene>
    <name evidence="9" type="ORF">PoMZ_11181</name>
</gene>
<protein>
    <recommendedName>
        <fullName evidence="8">Nephrocystin 3-like N-terminal domain-containing protein</fullName>
    </recommendedName>
</protein>
<evidence type="ECO:0000256" key="6">
    <source>
        <dbReference type="ARBA" id="ARBA00023128"/>
    </source>
</evidence>
<evidence type="ECO:0000313" key="10">
    <source>
        <dbReference type="Proteomes" id="UP000294847"/>
    </source>
</evidence>
<reference evidence="9 10" key="1">
    <citation type="journal article" date="2019" name="Mol. Biol. Evol.">
        <title>Blast fungal genomes show frequent chromosomal changes, gene gains and losses, and effector gene turnover.</title>
        <authorList>
            <person name="Gomez Luciano L.B."/>
            <person name="Jason Tsai I."/>
            <person name="Chuma I."/>
            <person name="Tosa Y."/>
            <person name="Chen Y.H."/>
            <person name="Li J.Y."/>
            <person name="Li M.Y."/>
            <person name="Jade Lu M.Y."/>
            <person name="Nakayashiki H."/>
            <person name="Li W.H."/>
        </authorList>
    </citation>
    <scope>NUCLEOTIDE SEQUENCE [LARGE SCALE GENOMIC DNA]</scope>
    <source>
        <strain evidence="9">MZ5-1-6</strain>
    </source>
</reference>
<dbReference type="GO" id="GO:0005739">
    <property type="term" value="C:mitochondrion"/>
    <property type="evidence" value="ECO:0007669"/>
    <property type="project" value="UniProtKB-SubCell"/>
</dbReference>
<dbReference type="PANTHER" id="PTHR48182">
    <property type="entry name" value="PROTEIN SERAC1"/>
    <property type="match status" value="1"/>
</dbReference>
<dbReference type="GO" id="GO:0022857">
    <property type="term" value="F:transmembrane transporter activity"/>
    <property type="evidence" value="ECO:0007669"/>
    <property type="project" value="InterPro"/>
</dbReference>
<dbReference type="Pfam" id="PF07690">
    <property type="entry name" value="MFS_1"/>
    <property type="match status" value="1"/>
</dbReference>
<dbReference type="GO" id="GO:0016020">
    <property type="term" value="C:membrane"/>
    <property type="evidence" value="ECO:0007669"/>
    <property type="project" value="UniProtKB-SubCell"/>
</dbReference>
<dbReference type="InterPro" id="IPR011701">
    <property type="entry name" value="MFS"/>
</dbReference>
<evidence type="ECO:0000259" key="8">
    <source>
        <dbReference type="Pfam" id="PF24883"/>
    </source>
</evidence>
<proteinExistence type="predicted"/>
<dbReference type="Pfam" id="PF24883">
    <property type="entry name" value="NPHP3_N"/>
    <property type="match status" value="1"/>
</dbReference>
<dbReference type="Proteomes" id="UP000294847">
    <property type="component" value="Chromosome 5"/>
</dbReference>
<keyword evidence="6" id="KW-0496">Mitochondrion</keyword>
<dbReference type="PANTHER" id="PTHR48182:SF2">
    <property type="entry name" value="PROTEIN SERAC1"/>
    <property type="match status" value="1"/>
</dbReference>
<dbReference type="InterPro" id="IPR056884">
    <property type="entry name" value="NPHP3-like_N"/>
</dbReference>